<accession>A0ABW9YAK6</accession>
<dbReference type="Proteomes" id="UP001517376">
    <property type="component" value="Unassembled WGS sequence"/>
</dbReference>
<gene>
    <name evidence="2" type="ORF">GU920_19065</name>
</gene>
<name>A0ABW9YAK6_9RHOB</name>
<evidence type="ECO:0000313" key="2">
    <source>
        <dbReference type="EMBL" id="NBE09647.1"/>
    </source>
</evidence>
<dbReference type="InterPro" id="IPR029063">
    <property type="entry name" value="SAM-dependent_MTases_sf"/>
</dbReference>
<evidence type="ECO:0008006" key="4">
    <source>
        <dbReference type="Google" id="ProtNLM"/>
    </source>
</evidence>
<dbReference type="RefSeq" id="WP_161768697.1">
    <property type="nucleotide sequence ID" value="NZ_JAAATW010000009.1"/>
</dbReference>
<comment type="caution">
    <text evidence="2">The sequence shown here is derived from an EMBL/GenBank/DDBJ whole genome shotgun (WGS) entry which is preliminary data.</text>
</comment>
<proteinExistence type="predicted"/>
<sequence>MKDGLAKAGLVPERGRIAVYSCYFGQYEPFHARATGAEGAWDRIIFTDHADLAAPGCRVVRLEAGLAGFEGLTPKHLSRLPKLWPERFLAAYDWVIYVDNRARLDVSPADLIARLEAAQGGVAPAGRYLVRHQGRGCSWREAEVCHRREKLEDAEYARLRAWFAETGLPREAGLFVNTALVQKMGSEATARLNEAWFRAFVEIAGRDQVLLPNLMRIHDLPQQDLGMPLEAFVRWPIFGFQVRNRFRKGMALPDGWDDPPPKAVQGEMKADRGAGAGQRQEMQVQDFKRKQKLENRLAEEEARRLAEGHVIVGEDDMKLFRYGAEGDVDLELYRKVQTEANKMKIKNQFVPEDHIAILSRYMLDKGALPVSGICHGTRRGNEQMWFRQYLGPQAEIFGTEISDTATQFPHTIQWDFHEVDPAWVGAMDMVYSNSWDHAHDPERAFAGWISCLKPGGFLMLDHGWNYLPDRVSAMDPFGISEAGLVKMLNRLGAATGEVAEVIDGGAHKQHPIRTAIFRARA</sequence>
<dbReference type="SUPFAM" id="SSF53335">
    <property type="entry name" value="S-adenosyl-L-methionine-dependent methyltransferases"/>
    <property type="match status" value="1"/>
</dbReference>
<dbReference type="EMBL" id="JAAATW010000009">
    <property type="protein sequence ID" value="NBE09647.1"/>
    <property type="molecule type" value="Genomic_DNA"/>
</dbReference>
<dbReference type="Gene3D" id="3.40.50.150">
    <property type="entry name" value="Vaccinia Virus protein VP39"/>
    <property type="match status" value="1"/>
</dbReference>
<evidence type="ECO:0000313" key="3">
    <source>
        <dbReference type="Proteomes" id="UP001517376"/>
    </source>
</evidence>
<feature type="region of interest" description="Disordered" evidence="1">
    <location>
        <begin position="251"/>
        <end position="284"/>
    </location>
</feature>
<evidence type="ECO:0000256" key="1">
    <source>
        <dbReference type="SAM" id="MobiDB-lite"/>
    </source>
</evidence>
<reference evidence="3" key="1">
    <citation type="submission" date="2020-01" db="EMBL/GenBank/DDBJ databases">
        <title>Sphingomonas sp. strain CSW-10.</title>
        <authorList>
            <person name="Chen W.-M."/>
        </authorList>
    </citation>
    <scope>NUCLEOTIDE SEQUENCE [LARGE SCALE GENOMIC DNA]</scope>
    <source>
        <strain evidence="3">CCP-1</strain>
    </source>
</reference>
<organism evidence="2 3">
    <name type="scientific">Paragemmobacter ruber</name>
    <dbReference type="NCBI Taxonomy" id="1985673"/>
    <lineage>
        <taxon>Bacteria</taxon>
        <taxon>Pseudomonadati</taxon>
        <taxon>Pseudomonadota</taxon>
        <taxon>Alphaproteobacteria</taxon>
        <taxon>Rhodobacterales</taxon>
        <taxon>Paracoccaceae</taxon>
        <taxon>Paragemmobacter</taxon>
    </lineage>
</organism>
<protein>
    <recommendedName>
        <fullName evidence="4">Class I SAM-dependent methyltransferase</fullName>
    </recommendedName>
</protein>
<keyword evidence="3" id="KW-1185">Reference proteome</keyword>